<evidence type="ECO:0000313" key="3">
    <source>
        <dbReference type="Proteomes" id="UP000243719"/>
    </source>
</evidence>
<evidence type="ECO:0000313" key="2">
    <source>
        <dbReference type="EMBL" id="SDV51138.1"/>
    </source>
</evidence>
<organism evidence="2 3">
    <name type="scientific">Chitinasiproducens palmae</name>
    <dbReference type="NCBI Taxonomy" id="1770053"/>
    <lineage>
        <taxon>Bacteria</taxon>
        <taxon>Pseudomonadati</taxon>
        <taxon>Pseudomonadota</taxon>
        <taxon>Betaproteobacteria</taxon>
        <taxon>Burkholderiales</taxon>
        <taxon>Burkholderiaceae</taxon>
        <taxon>Chitinasiproducens</taxon>
    </lineage>
</organism>
<keyword evidence="3" id="KW-1185">Reference proteome</keyword>
<feature type="transmembrane region" description="Helical" evidence="1">
    <location>
        <begin position="81"/>
        <end position="100"/>
    </location>
</feature>
<dbReference type="Proteomes" id="UP000243719">
    <property type="component" value="Unassembled WGS sequence"/>
</dbReference>
<feature type="transmembrane region" description="Helical" evidence="1">
    <location>
        <begin position="149"/>
        <end position="167"/>
    </location>
</feature>
<proteinExistence type="predicted"/>
<keyword evidence="1" id="KW-0812">Transmembrane</keyword>
<dbReference type="STRING" id="1770053.SAMN05216551_11558"/>
<protein>
    <submittedName>
        <fullName evidence="2">Uncharacterized protein</fullName>
    </submittedName>
</protein>
<feature type="transmembrane region" description="Helical" evidence="1">
    <location>
        <begin position="187"/>
        <end position="205"/>
    </location>
</feature>
<dbReference type="EMBL" id="FNLO01000015">
    <property type="protein sequence ID" value="SDV51138.1"/>
    <property type="molecule type" value="Genomic_DNA"/>
</dbReference>
<reference evidence="3" key="1">
    <citation type="submission" date="2016-09" db="EMBL/GenBank/DDBJ databases">
        <authorList>
            <person name="Varghese N."/>
            <person name="Submissions S."/>
        </authorList>
    </citation>
    <scope>NUCLEOTIDE SEQUENCE [LARGE SCALE GENOMIC DNA]</scope>
    <source>
        <strain evidence="3">JS23</strain>
    </source>
</reference>
<feature type="transmembrane region" description="Helical" evidence="1">
    <location>
        <begin position="107"/>
        <end position="129"/>
    </location>
</feature>
<dbReference type="AlphaFoldDB" id="A0A1H2PVZ5"/>
<gene>
    <name evidence="2" type="ORF">SAMN05216551_11558</name>
</gene>
<accession>A0A1H2PVZ5</accession>
<name>A0A1H2PVZ5_9BURK</name>
<keyword evidence="1" id="KW-1133">Transmembrane helix</keyword>
<evidence type="ECO:0000256" key="1">
    <source>
        <dbReference type="SAM" id="Phobius"/>
    </source>
</evidence>
<feature type="transmembrane region" description="Helical" evidence="1">
    <location>
        <begin position="51"/>
        <end position="69"/>
    </location>
</feature>
<sequence>MSHGSVCELAYCRSCINVRKCVVPAKRVGAKADRLPVETHYRSLSQNALRLLILALALVTVPLVTRLPQWVVWENGPVENAQAIVLLFGAIVAGLSAARARTREARAFWLAAAPLWLIFFGRELSWGAVFLTPLDMTPEGPVFSSHALFYKPVVHPAVGLLIAFSLYQLFVRRGIRLLANVHRSGRFPFFELVVAAIGFIVSTATEGHAHLSLPLTAGPAQIAEECAELVAYLALLSGQWRLLGHAAPQTA</sequence>
<keyword evidence="1" id="KW-0472">Membrane</keyword>